<reference evidence="2 3" key="1">
    <citation type="submission" date="2020-08" db="EMBL/GenBank/DDBJ databases">
        <title>Genomic Encyclopedia of Type Strains, Phase IV (KMG-IV): sequencing the most valuable type-strain genomes for metagenomic binning, comparative biology and taxonomic classification.</title>
        <authorList>
            <person name="Goeker M."/>
        </authorList>
    </citation>
    <scope>NUCLEOTIDE SEQUENCE [LARGE SCALE GENOMIC DNA]</scope>
    <source>
        <strain evidence="2 3">DSM 28101</strain>
    </source>
</reference>
<sequence>MLKPMHGLQLALAGGLLLAFQTGSTSAADCNAAAQTVVRSTGGQLLSAVLTPDGNSCLVTVIIPASDGNMPRKITQTLPAN</sequence>
<dbReference type="Proteomes" id="UP000530571">
    <property type="component" value="Unassembled WGS sequence"/>
</dbReference>
<dbReference type="RefSeq" id="WP_183484276.1">
    <property type="nucleotide sequence ID" value="NZ_JACIDZ010000004.1"/>
</dbReference>
<dbReference type="EMBL" id="JACIDZ010000004">
    <property type="protein sequence ID" value="MBB4121600.1"/>
    <property type="molecule type" value="Genomic_DNA"/>
</dbReference>
<gene>
    <name evidence="2" type="ORF">GGR30_001518</name>
</gene>
<evidence type="ECO:0000313" key="2">
    <source>
        <dbReference type="EMBL" id="MBB4121600.1"/>
    </source>
</evidence>
<feature type="signal peptide" evidence="1">
    <location>
        <begin position="1"/>
        <end position="27"/>
    </location>
</feature>
<keyword evidence="1" id="KW-0732">Signal</keyword>
<protein>
    <submittedName>
        <fullName evidence="2">Uncharacterized protein</fullName>
    </submittedName>
</protein>
<proteinExistence type="predicted"/>
<evidence type="ECO:0000313" key="3">
    <source>
        <dbReference type="Proteomes" id="UP000530571"/>
    </source>
</evidence>
<evidence type="ECO:0000256" key="1">
    <source>
        <dbReference type="SAM" id="SignalP"/>
    </source>
</evidence>
<accession>A0A7W6P9A4</accession>
<name>A0A7W6P9A4_9HYPH</name>
<feature type="chain" id="PRO_5030658196" evidence="1">
    <location>
        <begin position="28"/>
        <end position="81"/>
    </location>
</feature>
<dbReference type="AlphaFoldDB" id="A0A7W6P9A4"/>
<comment type="caution">
    <text evidence="2">The sequence shown here is derived from an EMBL/GenBank/DDBJ whole genome shotgun (WGS) entry which is preliminary data.</text>
</comment>
<organism evidence="2 3">
    <name type="scientific">Martelella radicis</name>
    <dbReference type="NCBI Taxonomy" id="1397476"/>
    <lineage>
        <taxon>Bacteria</taxon>
        <taxon>Pseudomonadati</taxon>
        <taxon>Pseudomonadota</taxon>
        <taxon>Alphaproteobacteria</taxon>
        <taxon>Hyphomicrobiales</taxon>
        <taxon>Aurantimonadaceae</taxon>
        <taxon>Martelella</taxon>
    </lineage>
</organism>
<keyword evidence="3" id="KW-1185">Reference proteome</keyword>